<dbReference type="InterPro" id="IPR001254">
    <property type="entry name" value="Trypsin_dom"/>
</dbReference>
<dbReference type="PROSITE" id="PS50240">
    <property type="entry name" value="TRYPSIN_DOM"/>
    <property type="match status" value="1"/>
</dbReference>
<sequence length="125" mass="13890">NYSNNFENDIALLHTTKDIPLYPAVNNINSICLPAQDVLFNERVTVTGWGHVDDEGNTSEHLMTVDLNILNDKLCKDQFKSKDSCRGDSGGPLIKVRFGKAYLIGIVSYVVTECALEKIPAQFTQ</sequence>
<dbReference type="GO" id="GO:0006508">
    <property type="term" value="P:proteolysis"/>
    <property type="evidence" value="ECO:0007669"/>
    <property type="project" value="UniProtKB-KW"/>
</dbReference>
<dbReference type="SMART" id="SM00020">
    <property type="entry name" value="Tryp_SPc"/>
    <property type="match status" value="1"/>
</dbReference>
<feature type="domain" description="Peptidase S1" evidence="3">
    <location>
        <begin position="1"/>
        <end position="125"/>
    </location>
</feature>
<dbReference type="STRING" id="1965070.A0A443Q761"/>
<evidence type="ECO:0000313" key="4">
    <source>
        <dbReference type="EMBL" id="RWR98838.1"/>
    </source>
</evidence>
<name>A0A443Q761_9ACAR</name>
<proteinExistence type="inferred from homology"/>
<gene>
    <name evidence="4" type="ORF">B4U79_19237</name>
</gene>
<comment type="caution">
    <text evidence="4">The sequence shown here is derived from an EMBL/GenBank/DDBJ whole genome shotgun (WGS) entry which is preliminary data.</text>
</comment>
<feature type="non-terminal residue" evidence="4">
    <location>
        <position position="125"/>
    </location>
</feature>
<comment type="similarity">
    <text evidence="2">Belongs to the peptidase S1 family. CLIP subfamily.</text>
</comment>
<evidence type="ECO:0000256" key="1">
    <source>
        <dbReference type="ARBA" id="ARBA00023157"/>
    </source>
</evidence>
<dbReference type="InterPro" id="IPR001314">
    <property type="entry name" value="Peptidase_S1A"/>
</dbReference>
<dbReference type="InterPro" id="IPR009003">
    <property type="entry name" value="Peptidase_S1_PA"/>
</dbReference>
<dbReference type="AlphaFoldDB" id="A0A443Q761"/>
<keyword evidence="4" id="KW-0378">Hydrolase</keyword>
<dbReference type="Proteomes" id="UP000285301">
    <property type="component" value="Unassembled WGS sequence"/>
</dbReference>
<dbReference type="EMBL" id="NCKU01018451">
    <property type="protein sequence ID" value="RWR98838.1"/>
    <property type="molecule type" value="Genomic_DNA"/>
</dbReference>
<accession>A0A443Q761</accession>
<dbReference type="PANTHER" id="PTHR24256">
    <property type="entry name" value="TRYPTASE-RELATED"/>
    <property type="match status" value="1"/>
</dbReference>
<dbReference type="Pfam" id="PF00089">
    <property type="entry name" value="Trypsin"/>
    <property type="match status" value="1"/>
</dbReference>
<dbReference type="SUPFAM" id="SSF50494">
    <property type="entry name" value="Trypsin-like serine proteases"/>
    <property type="match status" value="1"/>
</dbReference>
<dbReference type="InterPro" id="IPR051487">
    <property type="entry name" value="Ser/Thr_Proteases_Immune/Dev"/>
</dbReference>
<organism evidence="4 5">
    <name type="scientific">Dinothrombium tinctorium</name>
    <dbReference type="NCBI Taxonomy" id="1965070"/>
    <lineage>
        <taxon>Eukaryota</taxon>
        <taxon>Metazoa</taxon>
        <taxon>Ecdysozoa</taxon>
        <taxon>Arthropoda</taxon>
        <taxon>Chelicerata</taxon>
        <taxon>Arachnida</taxon>
        <taxon>Acari</taxon>
        <taxon>Acariformes</taxon>
        <taxon>Trombidiformes</taxon>
        <taxon>Prostigmata</taxon>
        <taxon>Anystina</taxon>
        <taxon>Parasitengona</taxon>
        <taxon>Trombidioidea</taxon>
        <taxon>Trombidiidae</taxon>
        <taxon>Dinothrombium</taxon>
    </lineage>
</organism>
<keyword evidence="5" id="KW-1185">Reference proteome</keyword>
<protein>
    <submittedName>
        <fullName evidence="4">Venom protease-like protein</fullName>
    </submittedName>
</protein>
<evidence type="ECO:0000256" key="2">
    <source>
        <dbReference type="ARBA" id="ARBA00024195"/>
    </source>
</evidence>
<dbReference type="GO" id="GO:0004252">
    <property type="term" value="F:serine-type endopeptidase activity"/>
    <property type="evidence" value="ECO:0007669"/>
    <property type="project" value="InterPro"/>
</dbReference>
<keyword evidence="4" id="KW-0645">Protease</keyword>
<dbReference type="PRINTS" id="PR00722">
    <property type="entry name" value="CHYMOTRYPSIN"/>
</dbReference>
<reference evidence="4 5" key="1">
    <citation type="journal article" date="2018" name="Gigascience">
        <title>Genomes of trombidid mites reveal novel predicted allergens and laterally-transferred genes associated with secondary metabolism.</title>
        <authorList>
            <person name="Dong X."/>
            <person name="Chaisiri K."/>
            <person name="Xia D."/>
            <person name="Armstrong S.D."/>
            <person name="Fang Y."/>
            <person name="Donnelly M.J."/>
            <person name="Kadowaki T."/>
            <person name="McGarry J.W."/>
            <person name="Darby A.C."/>
            <person name="Makepeace B.L."/>
        </authorList>
    </citation>
    <scope>NUCLEOTIDE SEQUENCE [LARGE SCALE GENOMIC DNA]</scope>
    <source>
        <strain evidence="4">UoL-WK</strain>
    </source>
</reference>
<keyword evidence="1" id="KW-1015">Disulfide bond</keyword>
<dbReference type="InterPro" id="IPR033116">
    <property type="entry name" value="TRYPSIN_SER"/>
</dbReference>
<feature type="non-terminal residue" evidence="4">
    <location>
        <position position="1"/>
    </location>
</feature>
<evidence type="ECO:0000259" key="3">
    <source>
        <dbReference type="PROSITE" id="PS50240"/>
    </source>
</evidence>
<dbReference type="Gene3D" id="2.40.10.10">
    <property type="entry name" value="Trypsin-like serine proteases"/>
    <property type="match status" value="1"/>
</dbReference>
<dbReference type="OrthoDB" id="10002959at2759"/>
<evidence type="ECO:0000313" key="5">
    <source>
        <dbReference type="Proteomes" id="UP000285301"/>
    </source>
</evidence>
<dbReference type="PROSITE" id="PS00135">
    <property type="entry name" value="TRYPSIN_SER"/>
    <property type="match status" value="1"/>
</dbReference>
<dbReference type="InterPro" id="IPR043504">
    <property type="entry name" value="Peptidase_S1_PA_chymotrypsin"/>
</dbReference>